<keyword evidence="2" id="KW-0732">Signal</keyword>
<dbReference type="Proteomes" id="UP000502117">
    <property type="component" value="Chromosome"/>
</dbReference>
<feature type="signal peptide" evidence="2">
    <location>
        <begin position="1"/>
        <end position="19"/>
    </location>
</feature>
<feature type="region of interest" description="Disordered" evidence="1">
    <location>
        <begin position="96"/>
        <end position="116"/>
    </location>
</feature>
<evidence type="ECO:0000256" key="2">
    <source>
        <dbReference type="SAM" id="SignalP"/>
    </source>
</evidence>
<dbReference type="EMBL" id="CP045857">
    <property type="protein sequence ID" value="QIJ06623.1"/>
    <property type="molecule type" value="Genomic_DNA"/>
</dbReference>
<dbReference type="AlphaFoldDB" id="A0A6G7LXT9"/>
<proteinExistence type="predicted"/>
<protein>
    <recommendedName>
        <fullName evidence="5">Secreted protein</fullName>
    </recommendedName>
</protein>
<organism evidence="3 4">
    <name type="scientific">Shewanella chilikensis</name>
    <dbReference type="NCBI Taxonomy" id="558541"/>
    <lineage>
        <taxon>Bacteria</taxon>
        <taxon>Pseudomonadati</taxon>
        <taxon>Pseudomonadota</taxon>
        <taxon>Gammaproteobacteria</taxon>
        <taxon>Alteromonadales</taxon>
        <taxon>Shewanellaceae</taxon>
        <taxon>Shewanella</taxon>
    </lineage>
</organism>
<evidence type="ECO:0000256" key="1">
    <source>
        <dbReference type="SAM" id="MobiDB-lite"/>
    </source>
</evidence>
<dbReference type="KEGG" id="schk:GII14_01520"/>
<feature type="chain" id="PRO_5026184620" description="Secreted protein" evidence="2">
    <location>
        <begin position="20"/>
        <end position="190"/>
    </location>
</feature>
<name>A0A6G7LXT9_9GAMM</name>
<sequence>MMKRLGMMAALLLTTSVQGQELTAAEQFFDHLSGLCGKAYSGELIKGGSAGDGFTGKPLVMHVRQCSETEIHIPLHVGEDRSRTWVISKTADGLRLKHDHRHQDGSEDAVTQYGGDSRSPGTEFWQSFPVDEFSIANFKQHGLAQSVTNVWHLGLDQQNFSYRLTRENRDFLLQFNLSNEVTPPPVPWGH</sequence>
<accession>A0A6G7LXT9</accession>
<evidence type="ECO:0000313" key="4">
    <source>
        <dbReference type="Proteomes" id="UP000502117"/>
    </source>
</evidence>
<reference evidence="3 4" key="1">
    <citation type="submission" date="2019-11" db="EMBL/GenBank/DDBJ databases">
        <title>Complete Genome Sequence of Shewanella chilikensis Strain DC57, Isolated from Corroded Seal Rings at a floating production facility in Australia.</title>
        <authorList>
            <person name="Salgar-Chaparro S.J."/>
            <person name="Castillo-Villamizar G.A."/>
            <person name="Poehlein A."/>
            <person name="Daniel R."/>
            <person name="Machuca L."/>
        </authorList>
    </citation>
    <scope>NUCLEOTIDE SEQUENCE [LARGE SCALE GENOMIC DNA]</scope>
    <source>
        <strain evidence="3 4">DC57</strain>
    </source>
</reference>
<gene>
    <name evidence="3" type="ORF">GII14_01520</name>
</gene>
<evidence type="ECO:0000313" key="3">
    <source>
        <dbReference type="EMBL" id="QIJ06623.1"/>
    </source>
</evidence>
<feature type="compositionally biased region" description="Basic and acidic residues" evidence="1">
    <location>
        <begin position="96"/>
        <end position="105"/>
    </location>
</feature>
<evidence type="ECO:0008006" key="5">
    <source>
        <dbReference type="Google" id="ProtNLM"/>
    </source>
</evidence>